<dbReference type="OrthoDB" id="334783at2"/>
<comment type="caution">
    <text evidence="2">The sequence shown here is derived from an EMBL/GenBank/DDBJ whole genome shotgun (WGS) entry which is preliminary data.</text>
</comment>
<evidence type="ECO:0000259" key="1">
    <source>
        <dbReference type="Pfam" id="PF01636"/>
    </source>
</evidence>
<protein>
    <submittedName>
        <fullName evidence="2">DUF1679 domain-containing protein</fullName>
    </submittedName>
</protein>
<sequence>MAKSNEDNKFEQLVSRMEPEGKLLSKREMTGGVSARVTAIELLLGDGRITNRIVRRHGEADLKRNPKIAAAEFKLLQVMRSEGLPVPGPYYLDESCEIFPEPYLVIEYVPGGTDFTPSNLNSYVFQLAANLAAVHRVNYSQLHLPLPIQEEIAAEMLAQSSLHTDESLNVSKIRETLNAVWPLTRTNNLALLHGDYWPGNILWNDGKLAAIIDWEDAALGDPLVDLANSRLEILFHFGIEAMKEFTRQYRSMMTAIDFTNLPYWDLYAALRLSKFPDWGLDKITEDTMRERHHWFVTESLHIMK</sequence>
<dbReference type="AlphaFoldDB" id="A0A3N9PCW3"/>
<organism evidence="2 3">
    <name type="scientific">Paenibacillus rhizophilus</name>
    <dbReference type="NCBI Taxonomy" id="1850366"/>
    <lineage>
        <taxon>Bacteria</taxon>
        <taxon>Bacillati</taxon>
        <taxon>Bacillota</taxon>
        <taxon>Bacilli</taxon>
        <taxon>Bacillales</taxon>
        <taxon>Paenibacillaceae</taxon>
        <taxon>Paenibacillus</taxon>
    </lineage>
</organism>
<evidence type="ECO:0000313" key="2">
    <source>
        <dbReference type="EMBL" id="RQW12864.1"/>
    </source>
</evidence>
<dbReference type="Proteomes" id="UP000282529">
    <property type="component" value="Unassembled WGS sequence"/>
</dbReference>
<proteinExistence type="predicted"/>
<keyword evidence="3" id="KW-1185">Reference proteome</keyword>
<accession>A0A3N9PCW3</accession>
<dbReference type="InterPro" id="IPR002575">
    <property type="entry name" value="Aminoglycoside_PTrfase"/>
</dbReference>
<feature type="domain" description="Aminoglycoside phosphotransferase" evidence="1">
    <location>
        <begin position="47"/>
        <end position="249"/>
    </location>
</feature>
<evidence type="ECO:0000313" key="3">
    <source>
        <dbReference type="Proteomes" id="UP000282529"/>
    </source>
</evidence>
<dbReference type="PANTHER" id="PTHR21310">
    <property type="entry name" value="AMINOGLYCOSIDE PHOSPHOTRANSFERASE-RELATED-RELATED"/>
    <property type="match status" value="1"/>
</dbReference>
<name>A0A3N9PCW3_9BACL</name>
<dbReference type="InterPro" id="IPR011009">
    <property type="entry name" value="Kinase-like_dom_sf"/>
</dbReference>
<dbReference type="InterPro" id="IPR051678">
    <property type="entry name" value="AGP_Transferase"/>
</dbReference>
<dbReference type="RefSeq" id="WP_124693522.1">
    <property type="nucleotide sequence ID" value="NZ_JBHUFE010000016.1"/>
</dbReference>
<dbReference type="EMBL" id="RQPI01000001">
    <property type="protein sequence ID" value="RQW12864.1"/>
    <property type="molecule type" value="Genomic_DNA"/>
</dbReference>
<dbReference type="SUPFAM" id="SSF56112">
    <property type="entry name" value="Protein kinase-like (PK-like)"/>
    <property type="match status" value="1"/>
</dbReference>
<dbReference type="Pfam" id="PF01636">
    <property type="entry name" value="APH"/>
    <property type="match status" value="1"/>
</dbReference>
<dbReference type="Gene3D" id="3.90.1200.10">
    <property type="match status" value="1"/>
</dbReference>
<reference evidence="2 3" key="1">
    <citation type="submission" date="2018-11" db="EMBL/GenBank/DDBJ databases">
        <title>Genome sequence of strain 7197.</title>
        <authorList>
            <person name="Gao J."/>
            <person name="Sun J."/>
        </authorList>
    </citation>
    <scope>NUCLEOTIDE SEQUENCE [LARGE SCALE GENOMIC DNA]</scope>
    <source>
        <strain evidence="2 3">7197</strain>
    </source>
</reference>
<dbReference type="Gene3D" id="3.30.200.20">
    <property type="entry name" value="Phosphorylase Kinase, domain 1"/>
    <property type="match status" value="1"/>
</dbReference>
<gene>
    <name evidence="2" type="ORF">EH198_00045</name>
</gene>